<sequence length="357" mass="38755">MATIENTWTHFPGQTYKQEELAEHLPHWVKGDKLGLAQQLFRRSGVASRNLIAAPADLVKLGRSFAAKNDRYRVEVRAICHALAKRILEQTTEEERRSIDLLVTASCTGFQIPAMDVVLIEELKLSPTIRRLNLTQHGCAAGAAGVGLSHEWLSTRAESRALVVCVELCSLTFQMEDATEENLVSAAIFGDGAAAVLLAGENAARPAEGRSVSVKDTYREIFSGTEHFMGFDVNEAGLKIKLSRDVVSFTRREIEGVLVRACDRWGVPGLASLTIGAVHPGGRRILEILEDDVGLPTSVTRTSWECLKQHGNLSSVTVLITLDRLLADKQSVPSGSRGLLSAFGPGFCAELGLLEVA</sequence>
<dbReference type="PANTHER" id="PTHR11877:SF46">
    <property type="entry name" value="TYPE III POLYKETIDE SYNTHASE A"/>
    <property type="match status" value="1"/>
</dbReference>
<evidence type="ECO:0000259" key="4">
    <source>
        <dbReference type="Pfam" id="PF00195"/>
    </source>
</evidence>
<evidence type="ECO:0000313" key="6">
    <source>
        <dbReference type="EMBL" id="AYM54116.1"/>
    </source>
</evidence>
<dbReference type="InterPro" id="IPR001099">
    <property type="entry name" value="Chalcone/stilbene_synt_N"/>
</dbReference>
<feature type="active site" description="Acyl-thioester intermediate" evidence="3">
    <location>
        <position position="139"/>
    </location>
</feature>
<evidence type="ECO:0000256" key="2">
    <source>
        <dbReference type="ARBA" id="ARBA00022679"/>
    </source>
</evidence>
<protein>
    <submittedName>
        <fullName evidence="6">Chalcone/stilbene synthase family protein</fullName>
    </submittedName>
</protein>
<comment type="similarity">
    <text evidence="1">Belongs to the thiolase-like superfamily. Chalcone/stilbene synthases family.</text>
</comment>
<dbReference type="InterPro" id="IPR011141">
    <property type="entry name" value="Polyketide_synthase_type-III"/>
</dbReference>
<dbReference type="InterPro" id="IPR016039">
    <property type="entry name" value="Thiolase-like"/>
</dbReference>
<dbReference type="GO" id="GO:0030639">
    <property type="term" value="P:polyketide biosynthetic process"/>
    <property type="evidence" value="ECO:0007669"/>
    <property type="project" value="TreeGrafter"/>
</dbReference>
<keyword evidence="2" id="KW-0808">Transferase</keyword>
<accession>A0A3S5GY10</accession>
<evidence type="ECO:0000256" key="3">
    <source>
        <dbReference type="PIRSR" id="PIRSR000451-1"/>
    </source>
</evidence>
<dbReference type="AlphaFoldDB" id="A0A3S5GY10"/>
<dbReference type="PIRSF" id="PIRSF000451">
    <property type="entry name" value="PKS_III"/>
    <property type="match status" value="1"/>
</dbReference>
<dbReference type="Pfam" id="PF02797">
    <property type="entry name" value="Chal_sti_synt_C"/>
    <property type="match status" value="1"/>
</dbReference>
<dbReference type="Gene3D" id="3.40.47.10">
    <property type="match status" value="2"/>
</dbReference>
<dbReference type="GO" id="GO:0016747">
    <property type="term" value="F:acyltransferase activity, transferring groups other than amino-acyl groups"/>
    <property type="evidence" value="ECO:0007669"/>
    <property type="project" value="InterPro"/>
</dbReference>
<reference evidence="6" key="1">
    <citation type="journal article" date="2018" name="J. Ind. Microbiol. Biotechnol.">
        <title>Genome mining reveals uncommon alkylpyrones as type III PKS products from myxobacteria.</title>
        <authorList>
            <person name="Hug J.J."/>
            <person name="Panter F."/>
            <person name="Krug D."/>
            <person name="Muller R."/>
        </authorList>
    </citation>
    <scope>NUCLEOTIDE SEQUENCE</scope>
    <source>
        <strain evidence="6">Sp. MSr9030</strain>
    </source>
</reference>
<dbReference type="InterPro" id="IPR012328">
    <property type="entry name" value="Chalcone/stilbene_synt_C"/>
</dbReference>
<name>A0A3S5GY10_9BACT</name>
<proteinExistence type="inferred from homology"/>
<dbReference type="PANTHER" id="PTHR11877">
    <property type="entry name" value="HYDROXYMETHYLGLUTARYL-COA SYNTHASE"/>
    <property type="match status" value="1"/>
</dbReference>
<evidence type="ECO:0000259" key="5">
    <source>
        <dbReference type="Pfam" id="PF02797"/>
    </source>
</evidence>
<dbReference type="EMBL" id="MH908917">
    <property type="protein sequence ID" value="AYM54116.1"/>
    <property type="molecule type" value="Genomic_DNA"/>
</dbReference>
<evidence type="ECO:0000256" key="1">
    <source>
        <dbReference type="ARBA" id="ARBA00005531"/>
    </source>
</evidence>
<feature type="domain" description="Chalcone/stilbene synthase C-terminal" evidence="5">
    <location>
        <begin position="219"/>
        <end position="351"/>
    </location>
</feature>
<organism evidence="6">
    <name type="scientific">Chondromyces catenulatus</name>
    <dbReference type="NCBI Taxonomy" id="1653841"/>
    <lineage>
        <taxon>Bacteria</taxon>
        <taxon>Pseudomonadati</taxon>
        <taxon>Myxococcota</taxon>
        <taxon>Polyangia</taxon>
        <taxon>Polyangiales</taxon>
        <taxon>Polyangiaceae</taxon>
        <taxon>Chondromyces</taxon>
    </lineage>
</organism>
<dbReference type="Pfam" id="PF00195">
    <property type="entry name" value="Chal_sti_synt_N"/>
    <property type="match status" value="1"/>
</dbReference>
<feature type="domain" description="Chalcone/stilbene synthase N-terminal" evidence="4">
    <location>
        <begin position="60"/>
        <end position="199"/>
    </location>
</feature>
<dbReference type="SUPFAM" id="SSF53901">
    <property type="entry name" value="Thiolase-like"/>
    <property type="match status" value="2"/>
</dbReference>